<dbReference type="PANTHER" id="PTHR43433:SF5">
    <property type="entry name" value="AB HYDROLASE-1 DOMAIN-CONTAINING PROTEIN"/>
    <property type="match status" value="1"/>
</dbReference>
<dbReference type="InterPro" id="IPR000073">
    <property type="entry name" value="AB_hydrolase_1"/>
</dbReference>
<comment type="caution">
    <text evidence="2">The sequence shown here is derived from an EMBL/GenBank/DDBJ whole genome shotgun (WGS) entry which is preliminary data.</text>
</comment>
<dbReference type="Proteomes" id="UP000319818">
    <property type="component" value="Unassembled WGS sequence"/>
</dbReference>
<sequence>MVIDMTTYGTAGTSVERHKQFVQVNGVDLCAETFGDPADPAILLIMGGGASMDWWEDEFCERLAAGPRFVIRYDHRDTGQSVGYEPGSPGYTGRDLVTDAVGLLDAFGLDRAHIVGLSMGGGIAQAMAVDHPGRAASLTLMSTSAGGDDLPPMSAELQAAFSGAVAEPDWTDRAAVIDYLVEDARLYAAPSRTFEEEAMRALLSRVYDRTANMASAMNHFMVDGAGGSREDLAAVTAPTLVLHGTEDPLFPSEHGRALAKAIPGARLVLLERTGHEIPEVAWDTAIPEILRHTAG</sequence>
<dbReference type="AlphaFoldDB" id="A0A543FNY4"/>
<evidence type="ECO:0000313" key="2">
    <source>
        <dbReference type="EMBL" id="TQM35555.1"/>
    </source>
</evidence>
<dbReference type="GO" id="GO:0004806">
    <property type="term" value="F:triacylglycerol lipase activity"/>
    <property type="evidence" value="ECO:0007669"/>
    <property type="project" value="TreeGrafter"/>
</dbReference>
<proteinExistence type="predicted"/>
<dbReference type="EMBL" id="VFPH01000003">
    <property type="protein sequence ID" value="TQM35555.1"/>
    <property type="molecule type" value="Genomic_DNA"/>
</dbReference>
<dbReference type="Pfam" id="PF00561">
    <property type="entry name" value="Abhydrolase_1"/>
    <property type="match status" value="1"/>
</dbReference>
<dbReference type="InterPro" id="IPR029058">
    <property type="entry name" value="AB_hydrolase_fold"/>
</dbReference>
<organism evidence="2 3">
    <name type="scientific">Pseudonocardia cypriaca</name>
    <dbReference type="NCBI Taxonomy" id="882449"/>
    <lineage>
        <taxon>Bacteria</taxon>
        <taxon>Bacillati</taxon>
        <taxon>Actinomycetota</taxon>
        <taxon>Actinomycetes</taxon>
        <taxon>Pseudonocardiales</taxon>
        <taxon>Pseudonocardiaceae</taxon>
        <taxon>Pseudonocardia</taxon>
    </lineage>
</organism>
<reference evidence="2 3" key="1">
    <citation type="submission" date="2019-06" db="EMBL/GenBank/DDBJ databases">
        <title>Sequencing the genomes of 1000 actinobacteria strains.</title>
        <authorList>
            <person name="Klenk H.-P."/>
        </authorList>
    </citation>
    <scope>NUCLEOTIDE SEQUENCE [LARGE SCALE GENOMIC DNA]</scope>
    <source>
        <strain evidence="2 3">DSM 45511</strain>
    </source>
</reference>
<feature type="domain" description="AB hydrolase-1" evidence="1">
    <location>
        <begin position="40"/>
        <end position="278"/>
    </location>
</feature>
<accession>A0A543FNY4</accession>
<dbReference type="PRINTS" id="PR00111">
    <property type="entry name" value="ABHYDROLASE"/>
</dbReference>
<evidence type="ECO:0000259" key="1">
    <source>
        <dbReference type="Pfam" id="PF00561"/>
    </source>
</evidence>
<dbReference type="Gene3D" id="3.40.50.1820">
    <property type="entry name" value="alpha/beta hydrolase"/>
    <property type="match status" value="1"/>
</dbReference>
<dbReference type="SUPFAM" id="SSF53474">
    <property type="entry name" value="alpha/beta-Hydrolases"/>
    <property type="match status" value="1"/>
</dbReference>
<dbReference type="InterPro" id="IPR050471">
    <property type="entry name" value="AB_hydrolase"/>
</dbReference>
<gene>
    <name evidence="2" type="ORF">FB388_6990</name>
</gene>
<keyword evidence="3" id="KW-1185">Reference proteome</keyword>
<evidence type="ECO:0000313" key="3">
    <source>
        <dbReference type="Proteomes" id="UP000319818"/>
    </source>
</evidence>
<dbReference type="GO" id="GO:0046503">
    <property type="term" value="P:glycerolipid catabolic process"/>
    <property type="evidence" value="ECO:0007669"/>
    <property type="project" value="TreeGrafter"/>
</dbReference>
<dbReference type="PANTHER" id="PTHR43433">
    <property type="entry name" value="HYDROLASE, ALPHA/BETA FOLD FAMILY PROTEIN"/>
    <property type="match status" value="1"/>
</dbReference>
<protein>
    <submittedName>
        <fullName evidence="2">Pimeloyl-ACP methyl ester carboxylesterase</fullName>
    </submittedName>
</protein>
<name>A0A543FNY4_9PSEU</name>